<dbReference type="Proteomes" id="UP000323522">
    <property type="component" value="Chromosome"/>
</dbReference>
<dbReference type="Gene3D" id="3.30.70.2590">
    <property type="match status" value="1"/>
</dbReference>
<evidence type="ECO:0000313" key="1">
    <source>
        <dbReference type="EMBL" id="QEN01537.1"/>
    </source>
</evidence>
<protein>
    <submittedName>
        <fullName evidence="1">Cellulose synthase</fullName>
    </submittedName>
</protein>
<dbReference type="InterPro" id="IPR022798">
    <property type="entry name" value="BcsD_bac"/>
</dbReference>
<dbReference type="OrthoDB" id="8963422at2"/>
<dbReference type="Pfam" id="PF03500">
    <property type="entry name" value="Cellsynth_D"/>
    <property type="match status" value="1"/>
</dbReference>
<evidence type="ECO:0000313" key="2">
    <source>
        <dbReference type="Proteomes" id="UP000323522"/>
    </source>
</evidence>
<dbReference type="InterPro" id="IPR038470">
    <property type="entry name" value="Cellsynth_D_sf"/>
</dbReference>
<gene>
    <name evidence="1" type="ORF">EWH46_12605</name>
</gene>
<organism evidence="1 2">
    <name type="scientific">Sphaerotilus sulfidivorans</name>
    <dbReference type="NCBI Taxonomy" id="639200"/>
    <lineage>
        <taxon>Bacteria</taxon>
        <taxon>Pseudomonadati</taxon>
        <taxon>Pseudomonadota</taxon>
        <taxon>Betaproteobacteria</taxon>
        <taxon>Burkholderiales</taxon>
        <taxon>Sphaerotilaceae</taxon>
        <taxon>Sphaerotilus</taxon>
    </lineage>
</organism>
<dbReference type="AlphaFoldDB" id="A0A5C1Q1X9"/>
<sequence>MPSVTESRQLATKRKNLQYPRKCHATIPRISGNRRHFCRIDKFSQLLQAMKRPTSDHEYHQQHQCSRQWRPFLFCLGQELAERLGPDGARALMRRLGGAMSRERPLPALELLPDLEAAMNALWSDMDWGWVELQDTGDALRIVHHCAPLDAAFGVSARAWSGALLEGAYEQWLKAAGAGDRLRVRQMPGSSSSPDTTLVFVLTS</sequence>
<reference evidence="1 2" key="1">
    <citation type="submission" date="2019-02" db="EMBL/GenBank/DDBJ databases">
        <title>Complete Genome Sequence and Methylome Analysis of Sphaerotilus natans subsp. sulfidivorans D-507.</title>
        <authorList>
            <person name="Fomenkov A."/>
            <person name="Gridneva E."/>
            <person name="Smolyakov D."/>
            <person name="Dubinina G."/>
            <person name="Vincze T."/>
            <person name="Grabovich M."/>
            <person name="Roberts R.J."/>
        </authorList>
    </citation>
    <scope>NUCLEOTIDE SEQUENCE [LARGE SCALE GENOMIC DNA]</scope>
    <source>
        <strain evidence="1 2">D-507</strain>
    </source>
</reference>
<name>A0A5C1Q1X9_9BURK</name>
<dbReference type="GO" id="GO:0030244">
    <property type="term" value="P:cellulose biosynthetic process"/>
    <property type="evidence" value="ECO:0007669"/>
    <property type="project" value="InterPro"/>
</dbReference>
<proteinExistence type="predicted"/>
<dbReference type="KEGG" id="snn:EWH46_12605"/>
<accession>A0A5C1Q1X9</accession>
<dbReference type="EMBL" id="CP035708">
    <property type="protein sequence ID" value="QEN01537.1"/>
    <property type="molecule type" value="Genomic_DNA"/>
</dbReference>